<protein>
    <submittedName>
        <fullName evidence="1">Uncharacterized protein</fullName>
    </submittedName>
</protein>
<evidence type="ECO:0000313" key="1">
    <source>
        <dbReference type="EMBL" id="CAG6654141.1"/>
    </source>
</evidence>
<reference evidence="1" key="1">
    <citation type="submission" date="2021-05" db="EMBL/GenBank/DDBJ databases">
        <authorList>
            <person name="Alioto T."/>
            <person name="Alioto T."/>
            <person name="Gomez Garrido J."/>
        </authorList>
    </citation>
    <scope>NUCLEOTIDE SEQUENCE</scope>
</reference>
<organism evidence="1">
    <name type="scientific">Cacopsylla melanoneura</name>
    <dbReference type="NCBI Taxonomy" id="428564"/>
    <lineage>
        <taxon>Eukaryota</taxon>
        <taxon>Metazoa</taxon>
        <taxon>Ecdysozoa</taxon>
        <taxon>Arthropoda</taxon>
        <taxon>Hexapoda</taxon>
        <taxon>Insecta</taxon>
        <taxon>Pterygota</taxon>
        <taxon>Neoptera</taxon>
        <taxon>Paraneoptera</taxon>
        <taxon>Hemiptera</taxon>
        <taxon>Sternorrhyncha</taxon>
        <taxon>Psylloidea</taxon>
        <taxon>Psyllidae</taxon>
        <taxon>Psyllinae</taxon>
        <taxon>Cacopsylla</taxon>
    </lineage>
</organism>
<dbReference type="EMBL" id="HBUF01176713">
    <property type="protein sequence ID" value="CAG6654141.1"/>
    <property type="molecule type" value="Transcribed_RNA"/>
</dbReference>
<sequence length="109" mass="12674">MFLFYFNICLSSSSKDRKGSMPMANSLVMSEFKFGNDSISLSLFSPEKNRFSRTFLAPRSDKCILQFDELFFQNIKVNMLTLMIQTDSRYAFLFLCLRSLKSTTYCSSF</sequence>
<dbReference type="AlphaFoldDB" id="A0A8D8RNQ6"/>
<name>A0A8D8RNQ6_9HEMI</name>
<accession>A0A8D8RNQ6</accession>
<proteinExistence type="predicted"/>